<dbReference type="AlphaFoldDB" id="A0P807"/>
<evidence type="ECO:0000313" key="2">
    <source>
        <dbReference type="EMBL" id="EAV47667.1"/>
    </source>
</evidence>
<evidence type="ECO:0000256" key="1">
    <source>
        <dbReference type="SAM" id="Phobius"/>
    </source>
</evidence>
<name>A0P807_9PROT</name>
<proteinExistence type="predicted"/>
<accession>A0P807</accession>
<feature type="transmembrane region" description="Helical" evidence="1">
    <location>
        <begin position="21"/>
        <end position="41"/>
    </location>
</feature>
<dbReference type="EMBL" id="AAUX01000001">
    <property type="protein sequence ID" value="EAV47667.1"/>
    <property type="molecule type" value="Genomic_DNA"/>
</dbReference>
<keyword evidence="1" id="KW-0472">Membrane</keyword>
<sequence length="45" mass="5151">MAINLMVKIVTKAKDLKSKNKRLATIIGVVAGSVYIFFFFYQHFV</sequence>
<keyword evidence="3" id="KW-1185">Reference proteome</keyword>
<organism evidence="2 3">
    <name type="scientific">Methylophilales bacterium HTCC2181</name>
    <dbReference type="NCBI Taxonomy" id="383631"/>
    <lineage>
        <taxon>Bacteria</taxon>
        <taxon>Pseudomonadati</taxon>
        <taxon>Pseudomonadota</taxon>
        <taxon>Betaproteobacteria</taxon>
        <taxon>Nitrosomonadales</taxon>
        <taxon>OM43 clade</taxon>
    </lineage>
</organism>
<reference evidence="2 3" key="1">
    <citation type="submission" date="2006-11" db="EMBL/GenBank/DDBJ databases">
        <authorList>
            <person name="Giovannoni S."/>
            <person name="Vergin K."/>
            <person name="Ferriera S."/>
            <person name="Johnson J."/>
            <person name="Kravitz S."/>
            <person name="Beeson K."/>
            <person name="Sutton G."/>
            <person name="Rogers Y.-H."/>
            <person name="Friedman R."/>
            <person name="Frazier M."/>
            <person name="Venter J.C."/>
        </authorList>
    </citation>
    <scope>NUCLEOTIDE SEQUENCE [LARGE SCALE GENOMIC DNA]</scope>
    <source>
        <strain evidence="2 3">HTCC2181</strain>
    </source>
</reference>
<dbReference type="Proteomes" id="UP000054262">
    <property type="component" value="Unassembled WGS sequence"/>
</dbReference>
<keyword evidence="1" id="KW-0812">Transmembrane</keyword>
<comment type="caution">
    <text evidence="2">The sequence shown here is derived from an EMBL/GenBank/DDBJ whole genome shotgun (WGS) entry which is preliminary data.</text>
</comment>
<evidence type="ECO:0000313" key="3">
    <source>
        <dbReference type="Proteomes" id="UP000054262"/>
    </source>
</evidence>
<gene>
    <name evidence="2" type="ORF">MB2181_06300</name>
</gene>
<protein>
    <submittedName>
        <fullName evidence="2">Uncharacterized protein</fullName>
    </submittedName>
</protein>
<keyword evidence="1" id="KW-1133">Transmembrane helix</keyword>